<name>A0A5B9M5P2_9BACT</name>
<proteinExistence type="predicted"/>
<evidence type="ECO:0000313" key="3">
    <source>
        <dbReference type="Proteomes" id="UP000321353"/>
    </source>
</evidence>
<gene>
    <name evidence="2" type="ORF">Mal15_04790</name>
</gene>
<keyword evidence="3" id="KW-1185">Reference proteome</keyword>
<protein>
    <submittedName>
        <fullName evidence="2">Uncharacterized protein</fullName>
    </submittedName>
</protein>
<organism evidence="2 3">
    <name type="scientific">Stieleria maiorica</name>
    <dbReference type="NCBI Taxonomy" id="2795974"/>
    <lineage>
        <taxon>Bacteria</taxon>
        <taxon>Pseudomonadati</taxon>
        <taxon>Planctomycetota</taxon>
        <taxon>Planctomycetia</taxon>
        <taxon>Pirellulales</taxon>
        <taxon>Pirellulaceae</taxon>
        <taxon>Stieleria</taxon>
    </lineage>
</organism>
<sequence length="167" mass="18080">MPAGRVSERPRVLFPGSAWGHVVPEAPPRGGPRRVAEPHRNRVPRRSLGTRAMPAGRVSERPCALFPGSARGHVVPEAPPRGGPRRVAEPHRNRVPRRSLGTRALIESAVWREPSGDSAFCWDWRPVRLRETADPTCDRMTSTGRLANGLDLPCPSAAVAQISGDGG</sequence>
<accession>A0A5B9M5P2</accession>
<dbReference type="EMBL" id="CP036264">
    <property type="protein sequence ID" value="QEF96451.1"/>
    <property type="molecule type" value="Genomic_DNA"/>
</dbReference>
<dbReference type="Proteomes" id="UP000321353">
    <property type="component" value="Chromosome"/>
</dbReference>
<dbReference type="AlphaFoldDB" id="A0A5B9M5P2"/>
<evidence type="ECO:0000256" key="1">
    <source>
        <dbReference type="SAM" id="MobiDB-lite"/>
    </source>
</evidence>
<feature type="compositionally biased region" description="Basic and acidic residues" evidence="1">
    <location>
        <begin position="1"/>
        <end position="11"/>
    </location>
</feature>
<evidence type="ECO:0000313" key="2">
    <source>
        <dbReference type="EMBL" id="QEF96451.1"/>
    </source>
</evidence>
<feature type="region of interest" description="Disordered" evidence="1">
    <location>
        <begin position="65"/>
        <end position="100"/>
    </location>
</feature>
<dbReference type="KEGG" id="smam:Mal15_04790"/>
<feature type="region of interest" description="Disordered" evidence="1">
    <location>
        <begin position="1"/>
        <end position="44"/>
    </location>
</feature>
<reference evidence="2 3" key="1">
    <citation type="submission" date="2019-02" db="EMBL/GenBank/DDBJ databases">
        <title>Planctomycetal bacteria perform biofilm scaping via a novel small molecule.</title>
        <authorList>
            <person name="Jeske O."/>
            <person name="Boedeker C."/>
            <person name="Wiegand S."/>
            <person name="Breitling P."/>
            <person name="Kallscheuer N."/>
            <person name="Jogler M."/>
            <person name="Rohde M."/>
            <person name="Petersen J."/>
            <person name="Medema M.H."/>
            <person name="Surup F."/>
            <person name="Jogler C."/>
        </authorList>
    </citation>
    <scope>NUCLEOTIDE SEQUENCE [LARGE SCALE GENOMIC DNA]</scope>
    <source>
        <strain evidence="2 3">Mal15</strain>
    </source>
</reference>